<comment type="subcellular location">
    <subcellularLocation>
        <location evidence="1 5">Cytoplasm</location>
    </subcellularLocation>
</comment>
<dbReference type="OMA" id="CNFRPEH"/>
<dbReference type="PROSITE" id="PS00092">
    <property type="entry name" value="N6_MTASE"/>
    <property type="match status" value="1"/>
</dbReference>
<protein>
    <recommendedName>
        <fullName evidence="5">Protein-lysine N-methyltransferase HERILL_LOCUS8732</fullName>
        <ecNumber evidence="5">2.1.1.-</ecNumber>
    </recommendedName>
</protein>
<evidence type="ECO:0000256" key="1">
    <source>
        <dbReference type="ARBA" id="ARBA00004496"/>
    </source>
</evidence>
<keyword evidence="7" id="KW-1185">Reference proteome</keyword>
<dbReference type="FunCoup" id="A0A7R8YUL2">
    <property type="interactions" value="910"/>
</dbReference>
<dbReference type="GO" id="GO:0003676">
    <property type="term" value="F:nucleic acid binding"/>
    <property type="evidence" value="ECO:0007669"/>
    <property type="project" value="InterPro"/>
</dbReference>
<comment type="function">
    <text evidence="5">S-adenosyl-L-methionine-dependent protein-lysine N-methyltransferase that methylates elongation factor 1-alpha.</text>
</comment>
<dbReference type="EC" id="2.1.1.-" evidence="5"/>
<dbReference type="InterPro" id="IPR002052">
    <property type="entry name" value="DNA_methylase_N6_adenine_CS"/>
</dbReference>
<evidence type="ECO:0000256" key="4">
    <source>
        <dbReference type="ARBA" id="ARBA00022679"/>
    </source>
</evidence>
<dbReference type="InterPro" id="IPR029063">
    <property type="entry name" value="SAM-dependent_MTases_sf"/>
</dbReference>
<dbReference type="GO" id="GO:0005737">
    <property type="term" value="C:cytoplasm"/>
    <property type="evidence" value="ECO:0007669"/>
    <property type="project" value="UniProtKB-SubCell"/>
</dbReference>
<comment type="similarity">
    <text evidence="5">Belongs to the class I-like SAM-binding methyltransferase superfamily. EFM5 family.</text>
</comment>
<evidence type="ECO:0000256" key="2">
    <source>
        <dbReference type="ARBA" id="ARBA00022490"/>
    </source>
</evidence>
<evidence type="ECO:0000256" key="3">
    <source>
        <dbReference type="ARBA" id="ARBA00022603"/>
    </source>
</evidence>
<evidence type="ECO:0000256" key="5">
    <source>
        <dbReference type="HAMAP-Rule" id="MF_03187"/>
    </source>
</evidence>
<dbReference type="InParanoid" id="A0A7R8YUL2"/>
<sequence length="216" mass="25217">MTSVEDDDIPQLSADTLEILQAFLKEKEEREKLELEGGKDVNFEEDWQLSQFWYSAKTKSDLKAICQHIITDDTYKIGLLSCPSVYTSIKEIHKNVKIFEYDRRFASYGDDFVYYDFNEADNPECLQEFQNYFDLVIVDPPFLSEECMKKISTIVKKVVKADGKIIFCSGEVCEPWITTFLQLKKCNFKPEHDRNLGNEFASYSNFDIDKILKNTK</sequence>
<reference evidence="6 7" key="1">
    <citation type="submission" date="2020-11" db="EMBL/GenBank/DDBJ databases">
        <authorList>
            <person name="Wallbank WR R."/>
            <person name="Pardo Diaz C."/>
            <person name="Kozak K."/>
            <person name="Martin S."/>
            <person name="Jiggins C."/>
            <person name="Moest M."/>
            <person name="Warren A I."/>
            <person name="Generalovic N T."/>
            <person name="Byers J.R.P. K."/>
            <person name="Montejo-Kovacevich G."/>
            <person name="Yen C E."/>
        </authorList>
    </citation>
    <scope>NUCLEOTIDE SEQUENCE [LARGE SCALE GENOMIC DNA]</scope>
</reference>
<keyword evidence="4 5" id="KW-0808">Transferase</keyword>
<name>A0A7R8YUL2_HERIL</name>
<gene>
    <name evidence="6" type="ORF">HERILL_LOCUS8732</name>
</gene>
<proteinExistence type="inferred from homology"/>
<accession>A0A7R8YUL2</accession>
<dbReference type="GO" id="GO:0032259">
    <property type="term" value="P:methylation"/>
    <property type="evidence" value="ECO:0007669"/>
    <property type="project" value="UniProtKB-KW"/>
</dbReference>
<dbReference type="HAMAP" id="MF_03187">
    <property type="entry name" value="Methyltr_EFM5"/>
    <property type="match status" value="1"/>
</dbReference>
<dbReference type="GO" id="GO:0016279">
    <property type="term" value="F:protein-lysine N-methyltransferase activity"/>
    <property type="evidence" value="ECO:0007669"/>
    <property type="project" value="UniProtKB-UniRule"/>
</dbReference>
<dbReference type="Gene3D" id="3.40.50.150">
    <property type="entry name" value="Vaccinia Virus protein VP39"/>
    <property type="match status" value="1"/>
</dbReference>
<dbReference type="InterPro" id="IPR019369">
    <property type="entry name" value="Efm5/EEF1AKMT1"/>
</dbReference>
<dbReference type="Proteomes" id="UP000594454">
    <property type="component" value="Chromosome 3"/>
</dbReference>
<dbReference type="SUPFAM" id="SSF53335">
    <property type="entry name" value="S-adenosyl-L-methionine-dependent methyltransferases"/>
    <property type="match status" value="1"/>
</dbReference>
<dbReference type="EMBL" id="LR899011">
    <property type="protein sequence ID" value="CAD7085922.1"/>
    <property type="molecule type" value="Genomic_DNA"/>
</dbReference>
<evidence type="ECO:0000313" key="6">
    <source>
        <dbReference type="EMBL" id="CAD7085922.1"/>
    </source>
</evidence>
<dbReference type="InterPro" id="IPR041370">
    <property type="entry name" value="Mlase_EEF1AKMT1/ZCCHC4"/>
</dbReference>
<evidence type="ECO:0000313" key="7">
    <source>
        <dbReference type="Proteomes" id="UP000594454"/>
    </source>
</evidence>
<organism evidence="6 7">
    <name type="scientific">Hermetia illucens</name>
    <name type="common">Black soldier fly</name>
    <dbReference type="NCBI Taxonomy" id="343691"/>
    <lineage>
        <taxon>Eukaryota</taxon>
        <taxon>Metazoa</taxon>
        <taxon>Ecdysozoa</taxon>
        <taxon>Arthropoda</taxon>
        <taxon>Hexapoda</taxon>
        <taxon>Insecta</taxon>
        <taxon>Pterygota</taxon>
        <taxon>Neoptera</taxon>
        <taxon>Endopterygota</taxon>
        <taxon>Diptera</taxon>
        <taxon>Brachycera</taxon>
        <taxon>Stratiomyomorpha</taxon>
        <taxon>Stratiomyidae</taxon>
        <taxon>Hermetiinae</taxon>
        <taxon>Hermetia</taxon>
    </lineage>
</organism>
<dbReference type="PANTHER" id="PTHR13200">
    <property type="entry name" value="EEF1A LYSINE METHYLTRANSFERASE 1"/>
    <property type="match status" value="1"/>
</dbReference>
<keyword evidence="2 5" id="KW-0963">Cytoplasm</keyword>
<dbReference type="OrthoDB" id="206354at2759"/>
<dbReference type="AlphaFoldDB" id="A0A7R8YUL2"/>
<dbReference type="PANTHER" id="PTHR13200:SF0">
    <property type="entry name" value="EEF1A LYSINE METHYLTRANSFERASE 1"/>
    <property type="match status" value="1"/>
</dbReference>
<dbReference type="Pfam" id="PF10237">
    <property type="entry name" value="N6-adenineMlase"/>
    <property type="match status" value="1"/>
</dbReference>
<keyword evidence="3 5" id="KW-0489">Methyltransferase</keyword>